<sequence>MAAPLKKTTHHLGHALPGITTTSPNYAMAAPLEPRPRPQPTPILPPPPVKSPLPRGQRTTTTEIGRVCGERQSSAGLVAQSAAVSNLEPSDRKTHSEEAIRKPSRWEPAGDEEATHLVHDGGAAVVLPSLLSRRFELLARRLGRKVALVTVTARTDADADASRLETPNNWGGESKPFALRNAGWPARLSTEQSPWGI</sequence>
<proteinExistence type="predicted"/>
<keyword evidence="3" id="KW-1185">Reference proteome</keyword>
<name>A0A6G1BNW4_9ORYZ</name>
<dbReference type="EMBL" id="SPHZ02000012">
    <property type="protein sequence ID" value="KAF0889073.1"/>
    <property type="molecule type" value="Genomic_DNA"/>
</dbReference>
<feature type="compositionally biased region" description="Basic and acidic residues" evidence="1">
    <location>
        <begin position="89"/>
        <end position="105"/>
    </location>
</feature>
<dbReference type="AlphaFoldDB" id="A0A6G1BNW4"/>
<organism evidence="2 3">
    <name type="scientific">Oryza meyeriana var. granulata</name>
    <dbReference type="NCBI Taxonomy" id="110450"/>
    <lineage>
        <taxon>Eukaryota</taxon>
        <taxon>Viridiplantae</taxon>
        <taxon>Streptophyta</taxon>
        <taxon>Embryophyta</taxon>
        <taxon>Tracheophyta</taxon>
        <taxon>Spermatophyta</taxon>
        <taxon>Magnoliopsida</taxon>
        <taxon>Liliopsida</taxon>
        <taxon>Poales</taxon>
        <taxon>Poaceae</taxon>
        <taxon>BOP clade</taxon>
        <taxon>Oryzoideae</taxon>
        <taxon>Oryzeae</taxon>
        <taxon>Oryzinae</taxon>
        <taxon>Oryza</taxon>
        <taxon>Oryza meyeriana</taxon>
    </lineage>
</organism>
<protein>
    <submittedName>
        <fullName evidence="2">Uncharacterized protein</fullName>
    </submittedName>
</protein>
<feature type="region of interest" description="Disordered" evidence="1">
    <location>
        <begin position="1"/>
        <end position="65"/>
    </location>
</feature>
<evidence type="ECO:0000313" key="2">
    <source>
        <dbReference type="EMBL" id="KAF0889073.1"/>
    </source>
</evidence>
<accession>A0A6G1BNW4</accession>
<dbReference type="Proteomes" id="UP000479710">
    <property type="component" value="Unassembled WGS sequence"/>
</dbReference>
<feature type="compositionally biased region" description="Pro residues" evidence="1">
    <location>
        <begin position="37"/>
        <end position="51"/>
    </location>
</feature>
<evidence type="ECO:0000313" key="3">
    <source>
        <dbReference type="Proteomes" id="UP000479710"/>
    </source>
</evidence>
<gene>
    <name evidence="2" type="ORF">E2562_021129</name>
</gene>
<reference evidence="2 3" key="1">
    <citation type="submission" date="2019-11" db="EMBL/GenBank/DDBJ databases">
        <title>Whole genome sequence of Oryza granulata.</title>
        <authorList>
            <person name="Li W."/>
        </authorList>
    </citation>
    <scope>NUCLEOTIDE SEQUENCE [LARGE SCALE GENOMIC DNA]</scope>
    <source>
        <strain evidence="3">cv. Menghai</strain>
        <tissue evidence="2">Leaf</tissue>
    </source>
</reference>
<comment type="caution">
    <text evidence="2">The sequence shown here is derived from an EMBL/GenBank/DDBJ whole genome shotgun (WGS) entry which is preliminary data.</text>
</comment>
<feature type="region of interest" description="Disordered" evidence="1">
    <location>
        <begin position="82"/>
        <end position="110"/>
    </location>
</feature>
<evidence type="ECO:0000256" key="1">
    <source>
        <dbReference type="SAM" id="MobiDB-lite"/>
    </source>
</evidence>